<evidence type="ECO:0000313" key="2">
    <source>
        <dbReference type="EMBL" id="SFF68977.1"/>
    </source>
</evidence>
<organism evidence="2 3">
    <name type="scientific">Actinacidiphila alni</name>
    <dbReference type="NCBI Taxonomy" id="380248"/>
    <lineage>
        <taxon>Bacteria</taxon>
        <taxon>Bacillati</taxon>
        <taxon>Actinomycetota</taxon>
        <taxon>Actinomycetes</taxon>
        <taxon>Kitasatosporales</taxon>
        <taxon>Streptomycetaceae</taxon>
        <taxon>Actinacidiphila</taxon>
    </lineage>
</organism>
<dbReference type="STRING" id="380248.SAMN05216251_12487"/>
<dbReference type="RefSeq" id="WP_093716922.1">
    <property type="nucleotide sequence ID" value="NZ_FONG01000024.1"/>
</dbReference>
<dbReference type="Pfam" id="PF00246">
    <property type="entry name" value="Peptidase_M14"/>
    <property type="match status" value="1"/>
</dbReference>
<keyword evidence="2" id="KW-0121">Carboxypeptidase</keyword>
<dbReference type="AlphaFoldDB" id="A0A1I2KUW4"/>
<dbReference type="GO" id="GO:0004181">
    <property type="term" value="F:metallocarboxypeptidase activity"/>
    <property type="evidence" value="ECO:0007669"/>
    <property type="project" value="InterPro"/>
</dbReference>
<gene>
    <name evidence="2" type="ORF">SAMN05216251_12487</name>
</gene>
<dbReference type="EMBL" id="FONG01000024">
    <property type="protein sequence ID" value="SFF68977.1"/>
    <property type="molecule type" value="Genomic_DNA"/>
</dbReference>
<evidence type="ECO:0000259" key="1">
    <source>
        <dbReference type="SMART" id="SM00631"/>
    </source>
</evidence>
<dbReference type="Proteomes" id="UP000199323">
    <property type="component" value="Unassembled WGS sequence"/>
</dbReference>
<protein>
    <submittedName>
        <fullName evidence="2">Zinc carboxypeptidase</fullName>
    </submittedName>
</protein>
<dbReference type="Gene3D" id="3.40.630.10">
    <property type="entry name" value="Zn peptidases"/>
    <property type="match status" value="1"/>
</dbReference>
<keyword evidence="2" id="KW-0645">Protease</keyword>
<accession>A0A1I2KUW4</accession>
<name>A0A1I2KUW4_9ACTN</name>
<sequence length="423" mass="45617">MTSEPDAYPSVAEVAAAASAFARSRLVPPSTLREIGRSRQGRPLRLLSVGRGRRHILVVAGPHSDERVGPATALRLAHRVAADPALHAGADASWHFLLCLDPDGTVRSEAGPAVRRTPAEHFRHAYRPPADEQPEWAPSIRQPDDQLPESRALLDLIDELRPELQCSLHGNDLGGSWVQLTRDIPGLAEPLGKLSAERDVPVQTGTYDALYWTVSGPGVYLMPAPGRRAQFDSLPEDVGRSTWIHPHRHGGMTALFEVPMWASPDVADTSPHPEPGRALAGLAALLRQHADRTGALLDRVRPLVAGDGPLTRVAEGMAPIMRSVAHDWDHLDPSPVPLTRAHLHALDIAARRISLRATGTLLRLLDGLPSSSSEAGLRAACATQHSLWSTELASGHSLAWVPVPVQVDLQSETVLAAFRLLGE</sequence>
<dbReference type="GO" id="GO:0006508">
    <property type="term" value="P:proteolysis"/>
    <property type="evidence" value="ECO:0007669"/>
    <property type="project" value="InterPro"/>
</dbReference>
<feature type="domain" description="Peptidase M14" evidence="1">
    <location>
        <begin position="8"/>
        <end position="241"/>
    </location>
</feature>
<proteinExistence type="predicted"/>
<dbReference type="OrthoDB" id="4499135at2"/>
<dbReference type="SUPFAM" id="SSF53187">
    <property type="entry name" value="Zn-dependent exopeptidases"/>
    <property type="match status" value="1"/>
</dbReference>
<keyword evidence="2" id="KW-0378">Hydrolase</keyword>
<keyword evidence="3" id="KW-1185">Reference proteome</keyword>
<evidence type="ECO:0000313" key="3">
    <source>
        <dbReference type="Proteomes" id="UP000199323"/>
    </source>
</evidence>
<dbReference type="GO" id="GO:0008270">
    <property type="term" value="F:zinc ion binding"/>
    <property type="evidence" value="ECO:0007669"/>
    <property type="project" value="InterPro"/>
</dbReference>
<dbReference type="SMART" id="SM00631">
    <property type="entry name" value="Zn_pept"/>
    <property type="match status" value="1"/>
</dbReference>
<reference evidence="2 3" key="1">
    <citation type="submission" date="2016-10" db="EMBL/GenBank/DDBJ databases">
        <authorList>
            <person name="de Groot N.N."/>
        </authorList>
    </citation>
    <scope>NUCLEOTIDE SEQUENCE [LARGE SCALE GENOMIC DNA]</scope>
    <source>
        <strain evidence="2 3">CGMCC 4.3510</strain>
    </source>
</reference>
<dbReference type="InterPro" id="IPR000834">
    <property type="entry name" value="Peptidase_M14"/>
</dbReference>